<reference evidence="2 3" key="1">
    <citation type="submission" date="2019-04" db="EMBL/GenBank/DDBJ databases">
        <title>Genome of a novel bacterium Candidatus Jettenia ecosi reconstructed from metagenome of an anammox bioreactor.</title>
        <authorList>
            <person name="Mardanov A.V."/>
            <person name="Beletsky A.V."/>
            <person name="Ravin N.V."/>
            <person name="Botchkova E.A."/>
            <person name="Litti Y.V."/>
            <person name="Nozhevnikova A.N."/>
        </authorList>
    </citation>
    <scope>NUCLEOTIDE SEQUENCE [LARGE SCALE GENOMIC DNA]</scope>
    <source>
        <strain evidence="2">J2</strain>
    </source>
</reference>
<accession>A0A533Q6L5</accession>
<sequence>MPKISFLRPIDQPTGKQRLLHELAGCLQSHHYSQFKLAVGFAKVGPLARLTIPLRKWKKSGKTVEGIFGIDHLGTSQQALQFALTEFNRAYINRVASSRQSTFHPKLYIFYGDTLAIGFYGSHNLTVGGTETNFEGGVKIEFDRSIASDEKTFQDLLECWTSLLPDKCPATELLTQSVFDDYLRDGLLLDEKHSTRHTSPPLLTRHTNKPSAASFKVKPPSSLPKEILTESAGKPAKAKAKTKGPKTKIPPVVTVFPSGTLVIQIIPHHNGEIFLSKNAINQNPDFFEFPFAGQTVPKKSSNKSYPQHIPDPIVNITVYDKNGNSLPNLERPLFHLNMVYYEAKSEIRITVNPELAREIPRYSVLVMSRPEEQANYDYDMEVYYPGSDLFNDYSSVCNQTLPSGGADKPRKMGWL</sequence>
<evidence type="ECO:0000313" key="2">
    <source>
        <dbReference type="EMBL" id="TLD40222.1"/>
    </source>
</evidence>
<dbReference type="CDD" id="cd09117">
    <property type="entry name" value="PLDc_Bfil_DEXD_like"/>
    <property type="match status" value="1"/>
</dbReference>
<feature type="compositionally biased region" description="Basic residues" evidence="1">
    <location>
        <begin position="236"/>
        <end position="245"/>
    </location>
</feature>
<feature type="region of interest" description="Disordered" evidence="1">
    <location>
        <begin position="194"/>
        <end position="245"/>
    </location>
</feature>
<evidence type="ECO:0000256" key="1">
    <source>
        <dbReference type="SAM" id="MobiDB-lite"/>
    </source>
</evidence>
<name>A0A533Q6L5_9BACT</name>
<organism evidence="2 3">
    <name type="scientific">Candidatus Jettenia ecosi</name>
    <dbReference type="NCBI Taxonomy" id="2494326"/>
    <lineage>
        <taxon>Bacteria</taxon>
        <taxon>Pseudomonadati</taxon>
        <taxon>Planctomycetota</taxon>
        <taxon>Candidatus Brocadiia</taxon>
        <taxon>Candidatus Brocadiales</taxon>
        <taxon>Candidatus Brocadiaceae</taxon>
        <taxon>Candidatus Jettenia</taxon>
    </lineage>
</organism>
<dbReference type="AlphaFoldDB" id="A0A533Q6L5"/>
<dbReference type="EMBL" id="SULG01000119">
    <property type="protein sequence ID" value="TLD40222.1"/>
    <property type="molecule type" value="Genomic_DNA"/>
</dbReference>
<gene>
    <name evidence="2" type="ORF">JETT_3520</name>
</gene>
<comment type="caution">
    <text evidence="2">The sequence shown here is derived from an EMBL/GenBank/DDBJ whole genome shotgun (WGS) entry which is preliminary data.</text>
</comment>
<proteinExistence type="predicted"/>
<protein>
    <submittedName>
        <fullName evidence="2">Uncharacterized protein</fullName>
    </submittedName>
</protein>
<dbReference type="Proteomes" id="UP000319783">
    <property type="component" value="Unassembled WGS sequence"/>
</dbReference>
<evidence type="ECO:0000313" key="3">
    <source>
        <dbReference type="Proteomes" id="UP000319783"/>
    </source>
</evidence>
<dbReference type="Gene3D" id="3.30.870.10">
    <property type="entry name" value="Endonuclease Chain A"/>
    <property type="match status" value="1"/>
</dbReference>